<dbReference type="AlphaFoldDB" id="A0A517NQM2"/>
<dbReference type="EC" id="2.7.7.7" evidence="16"/>
<keyword evidence="9 16" id="KW-0479">Metal-binding</keyword>
<dbReference type="InterPro" id="IPR001126">
    <property type="entry name" value="UmuC"/>
</dbReference>
<dbReference type="InterPro" id="IPR024728">
    <property type="entry name" value="PolY_HhH_motif"/>
</dbReference>
<evidence type="ECO:0000256" key="8">
    <source>
        <dbReference type="ARBA" id="ARBA00022705"/>
    </source>
</evidence>
<comment type="cofactor">
    <cofactor evidence="16">
        <name>Mg(2+)</name>
        <dbReference type="ChEBI" id="CHEBI:18420"/>
    </cofactor>
    <text evidence="16">Binds 2 magnesium ions per subunit.</text>
</comment>
<protein>
    <recommendedName>
        <fullName evidence="16">DNA polymerase IV</fullName>
        <shortName evidence="16">Pol IV</shortName>
        <ecNumber evidence="16">2.7.7.7</ecNumber>
    </recommendedName>
</protein>
<evidence type="ECO:0000256" key="13">
    <source>
        <dbReference type="ARBA" id="ARBA00023125"/>
    </source>
</evidence>
<dbReference type="SUPFAM" id="SSF100879">
    <property type="entry name" value="Lesion bypass DNA polymerase (Y-family), little finger domain"/>
    <property type="match status" value="1"/>
</dbReference>
<dbReference type="InterPro" id="IPR022880">
    <property type="entry name" value="DNApol_IV"/>
</dbReference>
<evidence type="ECO:0000256" key="10">
    <source>
        <dbReference type="ARBA" id="ARBA00022763"/>
    </source>
</evidence>
<evidence type="ECO:0000256" key="2">
    <source>
        <dbReference type="ARBA" id="ARBA00010945"/>
    </source>
</evidence>
<keyword evidence="13 16" id="KW-0238">DNA-binding</keyword>
<evidence type="ECO:0000256" key="5">
    <source>
        <dbReference type="ARBA" id="ARBA00022490"/>
    </source>
</evidence>
<dbReference type="InterPro" id="IPR017961">
    <property type="entry name" value="DNA_pol_Y-fam_little_finger"/>
</dbReference>
<dbReference type="NCBIfam" id="NF003015">
    <property type="entry name" value="PRK03858.1"/>
    <property type="match status" value="1"/>
</dbReference>
<dbReference type="FunFam" id="3.40.1170.60:FF:000001">
    <property type="entry name" value="DNA polymerase IV"/>
    <property type="match status" value="1"/>
</dbReference>
<keyword evidence="8 16" id="KW-0235">DNA replication</keyword>
<dbReference type="Gene3D" id="3.30.1490.100">
    <property type="entry name" value="DNA polymerase, Y-family, little finger domain"/>
    <property type="match status" value="1"/>
</dbReference>
<dbReference type="GO" id="GO:0006261">
    <property type="term" value="P:DNA-templated DNA replication"/>
    <property type="evidence" value="ECO:0007669"/>
    <property type="project" value="UniProtKB-UniRule"/>
</dbReference>
<keyword evidence="5 16" id="KW-0963">Cytoplasm</keyword>
<dbReference type="Gene3D" id="3.30.70.270">
    <property type="match status" value="1"/>
</dbReference>
<keyword evidence="4 16" id="KW-0515">Mutator protein</keyword>
<dbReference type="NCBIfam" id="NF002751">
    <property type="entry name" value="PRK02794.1"/>
    <property type="match status" value="1"/>
</dbReference>
<evidence type="ECO:0000256" key="7">
    <source>
        <dbReference type="ARBA" id="ARBA00022695"/>
    </source>
</evidence>
<evidence type="ECO:0000256" key="3">
    <source>
        <dbReference type="ARBA" id="ARBA00011245"/>
    </source>
</evidence>
<name>A0A517NQM2_9BACT</name>
<keyword evidence="14 16" id="KW-0234">DNA repair</keyword>
<dbReference type="GO" id="GO:0003887">
    <property type="term" value="F:DNA-directed DNA polymerase activity"/>
    <property type="evidence" value="ECO:0007669"/>
    <property type="project" value="UniProtKB-UniRule"/>
</dbReference>
<dbReference type="GO" id="GO:0009432">
    <property type="term" value="P:SOS response"/>
    <property type="evidence" value="ECO:0007669"/>
    <property type="project" value="TreeGrafter"/>
</dbReference>
<dbReference type="HAMAP" id="MF_01113">
    <property type="entry name" value="DNApol_IV"/>
    <property type="match status" value="1"/>
</dbReference>
<evidence type="ECO:0000256" key="1">
    <source>
        <dbReference type="ARBA" id="ARBA00004496"/>
    </source>
</evidence>
<comment type="function">
    <text evidence="16">Poorly processive, error-prone DNA polymerase involved in untargeted mutagenesis. Copies undamaged DNA at stalled replication forks, which arise in vivo from mismatched or misaligned primer ends. These misaligned primers can be extended by PolIV. Exhibits no 3'-5' exonuclease (proofreading) activity. May be involved in translesional synthesis, in conjunction with the beta clamp from PolIII.</text>
</comment>
<evidence type="ECO:0000256" key="4">
    <source>
        <dbReference type="ARBA" id="ARBA00022457"/>
    </source>
</evidence>
<feature type="site" description="Substrate discrimination" evidence="16">
    <location>
        <position position="11"/>
    </location>
</feature>
<organism evidence="18 19">
    <name type="scientific">Stieleria marina</name>
    <dbReference type="NCBI Taxonomy" id="1930275"/>
    <lineage>
        <taxon>Bacteria</taxon>
        <taxon>Pseudomonadati</taxon>
        <taxon>Planctomycetota</taxon>
        <taxon>Planctomycetia</taxon>
        <taxon>Pirellulales</taxon>
        <taxon>Pirellulaceae</taxon>
        <taxon>Stieleria</taxon>
    </lineage>
</organism>
<dbReference type="PANTHER" id="PTHR11076">
    <property type="entry name" value="DNA REPAIR POLYMERASE UMUC / TRANSFERASE FAMILY MEMBER"/>
    <property type="match status" value="1"/>
</dbReference>
<comment type="catalytic activity">
    <reaction evidence="15 16">
        <text>DNA(n) + a 2'-deoxyribonucleoside 5'-triphosphate = DNA(n+1) + diphosphate</text>
        <dbReference type="Rhea" id="RHEA:22508"/>
        <dbReference type="Rhea" id="RHEA-COMP:17339"/>
        <dbReference type="Rhea" id="RHEA-COMP:17340"/>
        <dbReference type="ChEBI" id="CHEBI:33019"/>
        <dbReference type="ChEBI" id="CHEBI:61560"/>
        <dbReference type="ChEBI" id="CHEBI:173112"/>
        <dbReference type="EC" id="2.7.7.7"/>
    </reaction>
</comment>
<dbReference type="Gene3D" id="1.10.150.20">
    <property type="entry name" value="5' to 3' exonuclease, C-terminal subdomain"/>
    <property type="match status" value="1"/>
</dbReference>
<reference evidence="18 19" key="1">
    <citation type="submission" date="2019-02" db="EMBL/GenBank/DDBJ databases">
        <title>Deep-cultivation of Planctomycetes and their phenomic and genomic characterization uncovers novel biology.</title>
        <authorList>
            <person name="Wiegand S."/>
            <person name="Jogler M."/>
            <person name="Boedeker C."/>
            <person name="Pinto D."/>
            <person name="Vollmers J."/>
            <person name="Rivas-Marin E."/>
            <person name="Kohn T."/>
            <person name="Peeters S.H."/>
            <person name="Heuer A."/>
            <person name="Rast P."/>
            <person name="Oberbeckmann S."/>
            <person name="Bunk B."/>
            <person name="Jeske O."/>
            <person name="Meyerdierks A."/>
            <person name="Storesund J.E."/>
            <person name="Kallscheuer N."/>
            <person name="Luecker S."/>
            <person name="Lage O.M."/>
            <person name="Pohl T."/>
            <person name="Merkel B.J."/>
            <person name="Hornburger P."/>
            <person name="Mueller R.-W."/>
            <person name="Bruemmer F."/>
            <person name="Labrenz M."/>
            <person name="Spormann A.M."/>
            <person name="Op den Camp H."/>
            <person name="Overmann J."/>
            <person name="Amann R."/>
            <person name="Jetten M.S.M."/>
            <person name="Mascher T."/>
            <person name="Medema M.H."/>
            <person name="Devos D.P."/>
            <person name="Kaster A.-K."/>
            <person name="Ovreas L."/>
            <person name="Rohde M."/>
            <person name="Galperin M.Y."/>
            <person name="Jogler C."/>
        </authorList>
    </citation>
    <scope>NUCLEOTIDE SEQUENCE [LARGE SCALE GENOMIC DNA]</scope>
    <source>
        <strain evidence="18 19">K23_9</strain>
    </source>
</reference>
<keyword evidence="7 16" id="KW-0548">Nucleotidyltransferase</keyword>
<dbReference type="InterPro" id="IPR050116">
    <property type="entry name" value="DNA_polymerase-Y"/>
</dbReference>
<dbReference type="PANTHER" id="PTHR11076:SF33">
    <property type="entry name" value="DNA POLYMERASE KAPPA"/>
    <property type="match status" value="1"/>
</dbReference>
<dbReference type="NCBIfam" id="NF002677">
    <property type="entry name" value="PRK02406.1"/>
    <property type="match status" value="1"/>
</dbReference>
<dbReference type="CDD" id="cd03586">
    <property type="entry name" value="PolY_Pol_IV_kappa"/>
    <property type="match status" value="1"/>
</dbReference>
<dbReference type="GO" id="GO:0042276">
    <property type="term" value="P:error-prone translesion synthesis"/>
    <property type="evidence" value="ECO:0007669"/>
    <property type="project" value="TreeGrafter"/>
</dbReference>
<feature type="binding site" evidence="16">
    <location>
        <position position="101"/>
    </location>
    <ligand>
        <name>Mg(2+)</name>
        <dbReference type="ChEBI" id="CHEBI:18420"/>
    </ligand>
</feature>
<dbReference type="Pfam" id="PF00817">
    <property type="entry name" value="IMS"/>
    <property type="match status" value="1"/>
</dbReference>
<dbReference type="EMBL" id="CP036526">
    <property type="protein sequence ID" value="QDT09427.1"/>
    <property type="molecule type" value="Genomic_DNA"/>
</dbReference>
<keyword evidence="11 16" id="KW-0460">Magnesium</keyword>
<dbReference type="Gene3D" id="3.40.1170.60">
    <property type="match status" value="1"/>
</dbReference>
<dbReference type="OrthoDB" id="9808813at2"/>
<evidence type="ECO:0000313" key="18">
    <source>
        <dbReference type="EMBL" id="QDT09427.1"/>
    </source>
</evidence>
<feature type="active site" evidence="16">
    <location>
        <position position="102"/>
    </location>
</feature>
<comment type="subunit">
    <text evidence="3 16">Monomer.</text>
</comment>
<dbReference type="SUPFAM" id="SSF56672">
    <property type="entry name" value="DNA/RNA polymerases"/>
    <property type="match status" value="1"/>
</dbReference>
<keyword evidence="6 16" id="KW-0808">Transferase</keyword>
<comment type="similarity">
    <text evidence="2 16">Belongs to the DNA polymerase type-Y family.</text>
</comment>
<dbReference type="NCBIfam" id="NF002882">
    <property type="entry name" value="PRK03348.1"/>
    <property type="match status" value="1"/>
</dbReference>
<dbReference type="GO" id="GO:0005829">
    <property type="term" value="C:cytosol"/>
    <property type="evidence" value="ECO:0007669"/>
    <property type="project" value="TreeGrafter"/>
</dbReference>
<accession>A0A517NQM2</accession>
<dbReference type="GO" id="GO:0000287">
    <property type="term" value="F:magnesium ion binding"/>
    <property type="evidence" value="ECO:0007669"/>
    <property type="project" value="UniProtKB-UniRule"/>
</dbReference>
<evidence type="ECO:0000256" key="9">
    <source>
        <dbReference type="ARBA" id="ARBA00022723"/>
    </source>
</evidence>
<dbReference type="Proteomes" id="UP000319817">
    <property type="component" value="Chromosome"/>
</dbReference>
<dbReference type="FunFam" id="3.30.1490.100:FF:000004">
    <property type="entry name" value="DNA polymerase IV"/>
    <property type="match status" value="1"/>
</dbReference>
<evidence type="ECO:0000259" key="17">
    <source>
        <dbReference type="PROSITE" id="PS50173"/>
    </source>
</evidence>
<keyword evidence="12 16" id="KW-0239">DNA-directed DNA polymerase</keyword>
<dbReference type="Pfam" id="PF11799">
    <property type="entry name" value="IMS_C"/>
    <property type="match status" value="1"/>
</dbReference>
<dbReference type="InterPro" id="IPR036775">
    <property type="entry name" value="DNA_pol_Y-fam_lit_finger_sf"/>
</dbReference>
<evidence type="ECO:0000313" key="19">
    <source>
        <dbReference type="Proteomes" id="UP000319817"/>
    </source>
</evidence>
<evidence type="ECO:0000256" key="12">
    <source>
        <dbReference type="ARBA" id="ARBA00022932"/>
    </source>
</evidence>
<proteinExistence type="inferred from homology"/>
<feature type="binding site" evidence="16">
    <location>
        <position position="6"/>
    </location>
    <ligand>
        <name>Mg(2+)</name>
        <dbReference type="ChEBI" id="CHEBI:18420"/>
    </ligand>
</feature>
<gene>
    <name evidence="16 18" type="primary">dinB</name>
    <name evidence="18" type="ORF">K239x_13730</name>
</gene>
<keyword evidence="10 16" id="KW-0227">DNA damage</keyword>
<sequence length="395" mass="44197">MILHIDMDAFYAAIEQRDQPELRGKPVVVGGSKTGRGVVAAASYEARRFGIHSAMPGRRAAQLCPDAIFVRGRIDHYAAVGRQVREIFHRYTPLVQPLSLDEAFLDVTGSARLHGDGVTIGHAIKQAIAKELNLVASVGVAPLKFVAKIASDLEKPNGFVVVRPDDVIAFLDPLPIKRLWGVGRVGQANLKQSGLHRIGDIRRSDRDGLVRRFGSWGDHIWKLANAIDPRGVVPDRTAKQISHERTFSVDMTDVEMLRAVVSHLCEQVCHRLRHHHRRCKTVTLKYRREDFRTYSRSRTLATVTDSTSQIMAVAMELLAEMRQAQPRPVRLIGVSAGSLTTGDQAEQMSLFELTEDNQSQQKVDSVVDELADRLGRDTVYRATSHDWIHRKKEES</sequence>
<comment type="subcellular location">
    <subcellularLocation>
        <location evidence="1 16">Cytoplasm</location>
    </subcellularLocation>
</comment>
<evidence type="ECO:0000256" key="14">
    <source>
        <dbReference type="ARBA" id="ARBA00023204"/>
    </source>
</evidence>
<dbReference type="GO" id="GO:0003684">
    <property type="term" value="F:damaged DNA binding"/>
    <property type="evidence" value="ECO:0007669"/>
    <property type="project" value="InterPro"/>
</dbReference>
<dbReference type="GO" id="GO:0006281">
    <property type="term" value="P:DNA repair"/>
    <property type="evidence" value="ECO:0007669"/>
    <property type="project" value="UniProtKB-UniRule"/>
</dbReference>
<keyword evidence="19" id="KW-1185">Reference proteome</keyword>
<dbReference type="Pfam" id="PF11798">
    <property type="entry name" value="IMS_HHH"/>
    <property type="match status" value="1"/>
</dbReference>
<dbReference type="InterPro" id="IPR043502">
    <property type="entry name" value="DNA/RNA_pol_sf"/>
</dbReference>
<evidence type="ECO:0000256" key="11">
    <source>
        <dbReference type="ARBA" id="ARBA00022842"/>
    </source>
</evidence>
<feature type="domain" description="UmuC" evidence="17">
    <location>
        <begin position="2"/>
        <end position="183"/>
    </location>
</feature>
<dbReference type="RefSeq" id="WP_145416985.1">
    <property type="nucleotide sequence ID" value="NZ_CP036526.1"/>
</dbReference>
<evidence type="ECO:0000256" key="15">
    <source>
        <dbReference type="ARBA" id="ARBA00049244"/>
    </source>
</evidence>
<dbReference type="InterPro" id="IPR043128">
    <property type="entry name" value="Rev_trsase/Diguanyl_cyclase"/>
</dbReference>
<evidence type="ECO:0000256" key="6">
    <source>
        <dbReference type="ARBA" id="ARBA00022679"/>
    </source>
</evidence>
<dbReference type="PROSITE" id="PS50173">
    <property type="entry name" value="UMUC"/>
    <property type="match status" value="1"/>
</dbReference>
<evidence type="ECO:0000256" key="16">
    <source>
        <dbReference type="HAMAP-Rule" id="MF_01113"/>
    </source>
</evidence>